<keyword evidence="2" id="KW-1185">Reference proteome</keyword>
<dbReference type="AlphaFoldDB" id="A0A0D7B9D6"/>
<reference evidence="1 2" key="1">
    <citation type="journal article" date="2015" name="Fungal Genet. Biol.">
        <title>Evolution of novel wood decay mechanisms in Agaricales revealed by the genome sequences of Fistulina hepatica and Cylindrobasidium torrendii.</title>
        <authorList>
            <person name="Floudas D."/>
            <person name="Held B.W."/>
            <person name="Riley R."/>
            <person name="Nagy L.G."/>
            <person name="Koehler G."/>
            <person name="Ransdell A.S."/>
            <person name="Younus H."/>
            <person name="Chow J."/>
            <person name="Chiniquy J."/>
            <person name="Lipzen A."/>
            <person name="Tritt A."/>
            <person name="Sun H."/>
            <person name="Haridas S."/>
            <person name="LaButti K."/>
            <person name="Ohm R.A."/>
            <person name="Kues U."/>
            <person name="Blanchette R.A."/>
            <person name="Grigoriev I.V."/>
            <person name="Minto R.E."/>
            <person name="Hibbett D.S."/>
        </authorList>
    </citation>
    <scope>NUCLEOTIDE SEQUENCE [LARGE SCALE GENOMIC DNA]</scope>
    <source>
        <strain evidence="1 2">FP15055 ss-10</strain>
    </source>
</reference>
<dbReference type="Proteomes" id="UP000054007">
    <property type="component" value="Unassembled WGS sequence"/>
</dbReference>
<sequence length="434" mass="48342">MGDHIPCEVLVSIFLACRSSSAFDTDHGAMVISHVCRRWRDIALNDACEIWAILTIEVDLGRSMVLPLLYLDRSKYALLDLTFNANAFMCVGSLHLQWAVDILLSHIHRISELRIYTCHDLVLEQIFRALAGMVAPRLTTFQVVQQDEIYSNAQGLCILEGGSPMLKSVSMILALPILPMRNLTDIELAMINFHPPLSFRQMLNSSKDTLKTLKLSSVSFDPTEMTTDMGDPIVLPELRVFKISLPACGLQQVIPRYVSAPALHTLIVANCGGFALKDLFDGWAKHTMTSVEHLVVLDIRDLEVAHLAGGFNIIPNIRHLEVVHSDPSAWLSALTKGTMKKRGRGGRSEREKRERMALLHVGAETRLPWVKLAEVELRCPAEAHRVLEMLRTRASAGLPLKRLGYVRSVGKVDIGSQLKGLVQNGLQIVHCQEL</sequence>
<organism evidence="1 2">
    <name type="scientific">Cylindrobasidium torrendii FP15055 ss-10</name>
    <dbReference type="NCBI Taxonomy" id="1314674"/>
    <lineage>
        <taxon>Eukaryota</taxon>
        <taxon>Fungi</taxon>
        <taxon>Dikarya</taxon>
        <taxon>Basidiomycota</taxon>
        <taxon>Agaricomycotina</taxon>
        <taxon>Agaricomycetes</taxon>
        <taxon>Agaricomycetidae</taxon>
        <taxon>Agaricales</taxon>
        <taxon>Marasmiineae</taxon>
        <taxon>Physalacriaceae</taxon>
        <taxon>Cylindrobasidium</taxon>
    </lineage>
</organism>
<evidence type="ECO:0000313" key="1">
    <source>
        <dbReference type="EMBL" id="KIY67132.1"/>
    </source>
</evidence>
<protein>
    <submittedName>
        <fullName evidence="1">Uncharacterized protein</fullName>
    </submittedName>
</protein>
<gene>
    <name evidence="1" type="ORF">CYLTODRAFT_422831</name>
</gene>
<proteinExistence type="predicted"/>
<dbReference type="OrthoDB" id="3023006at2759"/>
<accession>A0A0D7B9D6</accession>
<dbReference type="SUPFAM" id="SSF52047">
    <property type="entry name" value="RNI-like"/>
    <property type="match status" value="1"/>
</dbReference>
<name>A0A0D7B9D6_9AGAR</name>
<evidence type="ECO:0000313" key="2">
    <source>
        <dbReference type="Proteomes" id="UP000054007"/>
    </source>
</evidence>
<dbReference type="EMBL" id="KN880534">
    <property type="protein sequence ID" value="KIY67132.1"/>
    <property type="molecule type" value="Genomic_DNA"/>
</dbReference>